<dbReference type="SUPFAM" id="SSF51445">
    <property type="entry name" value="(Trans)glycosidases"/>
    <property type="match status" value="1"/>
</dbReference>
<dbReference type="PANTHER" id="PTHR40079">
    <property type="entry name" value="MANNAN ENDO-1,4-BETA-MANNOSIDASE E-RELATED"/>
    <property type="match status" value="1"/>
</dbReference>
<evidence type="ECO:0000259" key="6">
    <source>
        <dbReference type="PROSITE" id="PS51764"/>
    </source>
</evidence>
<gene>
    <name evidence="7" type="ORF">P5G52_16955</name>
</gene>
<dbReference type="PROSITE" id="PS51257">
    <property type="entry name" value="PROKAR_LIPOPROTEIN"/>
    <property type="match status" value="1"/>
</dbReference>
<accession>A0ABT8K539</accession>
<feature type="active site" description="Nucleophile" evidence="4">
    <location>
        <position position="313"/>
    </location>
</feature>
<evidence type="ECO:0000313" key="7">
    <source>
        <dbReference type="EMBL" id="MDN4612561.1"/>
    </source>
</evidence>
<dbReference type="Proteomes" id="UP001174209">
    <property type="component" value="Unassembled WGS sequence"/>
</dbReference>
<evidence type="ECO:0000256" key="1">
    <source>
        <dbReference type="ARBA" id="ARBA00007754"/>
    </source>
</evidence>
<evidence type="ECO:0000313" key="8">
    <source>
        <dbReference type="Proteomes" id="UP001174209"/>
    </source>
</evidence>
<feature type="active site" description="Proton donor" evidence="4">
    <location>
        <position position="202"/>
    </location>
</feature>
<evidence type="ECO:0000256" key="5">
    <source>
        <dbReference type="SAM" id="MobiDB-lite"/>
    </source>
</evidence>
<dbReference type="EMBL" id="JAROCG010000002">
    <property type="protein sequence ID" value="MDN4612561.1"/>
    <property type="molecule type" value="Genomic_DNA"/>
</dbReference>
<evidence type="ECO:0000256" key="4">
    <source>
        <dbReference type="PROSITE-ProRule" id="PRU01100"/>
    </source>
</evidence>
<protein>
    <submittedName>
        <fullName evidence="7">Glycosyl hydrolase</fullName>
    </submittedName>
</protein>
<comment type="similarity">
    <text evidence="1 4">Belongs to the glycosyl hydrolase 26 family.</text>
</comment>
<dbReference type="InterPro" id="IPR017853">
    <property type="entry name" value="GH"/>
</dbReference>
<reference evidence="7" key="1">
    <citation type="submission" date="2023-06" db="EMBL/GenBank/DDBJ databases">
        <title>MT1 and MT2 Draft Genomes of Novel Species.</title>
        <authorList>
            <person name="Venkateswaran K."/>
        </authorList>
    </citation>
    <scope>NUCLEOTIDE SEQUENCE</scope>
    <source>
        <strain evidence="7">IIF3SC-B10</strain>
    </source>
</reference>
<name>A0ABT8K539_9MICC</name>
<dbReference type="GO" id="GO:0016787">
    <property type="term" value="F:hydrolase activity"/>
    <property type="evidence" value="ECO:0007669"/>
    <property type="project" value="UniProtKB-KW"/>
</dbReference>
<dbReference type="Gene3D" id="3.20.20.80">
    <property type="entry name" value="Glycosidases"/>
    <property type="match status" value="1"/>
</dbReference>
<keyword evidence="2 4" id="KW-0378">Hydrolase</keyword>
<dbReference type="PRINTS" id="PR00739">
    <property type="entry name" value="GLHYDRLASE26"/>
</dbReference>
<dbReference type="InterPro" id="IPR000805">
    <property type="entry name" value="Glyco_hydro_26"/>
</dbReference>
<keyword evidence="8" id="KW-1185">Reference proteome</keyword>
<sequence length="373" mass="39586">MPATGRTPGIRRAVLVLAAALIACLAVVLFLPGQQDRQEGRQESGSEDGQTSGRQGGQEGACGNADGGPTAVGALPAPSGPGLAGLPAISGKRPAFGIATEGGFGLPGQWDEVAIALGESPSLIMAYSNFTEPVPWAGLEAVAARGATPVVTWEPWDPATGPDQTRFALSTITAGHHDAYLQQWAGALRAYGKPVLLRFAHEMNSPWYPWGADTNGNAPADYVDAWRHVHDLFADAGATNVSWVWNPEAPACDSLPLKAFYPGDGYVDVVALDAYNWGTTRENEAWRSARELFAEGLRQLREVAPGIPIVIGETASTESGGSKAEWAEGLVAYLAAQPDVQAFIWFDYRKESDWRIDSSDASRDALRSALSAR</sequence>
<feature type="region of interest" description="Disordered" evidence="5">
    <location>
        <begin position="38"/>
        <end position="78"/>
    </location>
</feature>
<dbReference type="InterPro" id="IPR022790">
    <property type="entry name" value="GH26_dom"/>
</dbReference>
<dbReference type="Pfam" id="PF02156">
    <property type="entry name" value="Glyco_hydro_26"/>
    <property type="match status" value="1"/>
</dbReference>
<dbReference type="PANTHER" id="PTHR40079:SF4">
    <property type="entry name" value="GH26 DOMAIN-CONTAINING PROTEIN-RELATED"/>
    <property type="match status" value="1"/>
</dbReference>
<proteinExistence type="inferred from homology"/>
<keyword evidence="3 4" id="KW-0326">Glycosidase</keyword>
<comment type="caution">
    <text evidence="7">The sequence shown here is derived from an EMBL/GenBank/DDBJ whole genome shotgun (WGS) entry which is preliminary data.</text>
</comment>
<evidence type="ECO:0000256" key="3">
    <source>
        <dbReference type="ARBA" id="ARBA00023295"/>
    </source>
</evidence>
<dbReference type="RefSeq" id="WP_301229711.1">
    <property type="nucleotide sequence ID" value="NZ_JAROCG010000002.1"/>
</dbReference>
<organism evidence="7 8">
    <name type="scientific">Arthrobacter burdickii</name>
    <dbReference type="NCBI Taxonomy" id="3035920"/>
    <lineage>
        <taxon>Bacteria</taxon>
        <taxon>Bacillati</taxon>
        <taxon>Actinomycetota</taxon>
        <taxon>Actinomycetes</taxon>
        <taxon>Micrococcales</taxon>
        <taxon>Micrococcaceae</taxon>
        <taxon>Arthrobacter</taxon>
    </lineage>
</organism>
<dbReference type="PROSITE" id="PS51764">
    <property type="entry name" value="GH26"/>
    <property type="match status" value="1"/>
</dbReference>
<evidence type="ECO:0000256" key="2">
    <source>
        <dbReference type="ARBA" id="ARBA00022801"/>
    </source>
</evidence>
<feature type="domain" description="GH26" evidence="6">
    <location>
        <begin position="77"/>
        <end position="373"/>
    </location>
</feature>